<dbReference type="InterPro" id="IPR020904">
    <property type="entry name" value="Sc_DH/Rdtase_CS"/>
</dbReference>
<dbReference type="InterPro" id="IPR036291">
    <property type="entry name" value="NAD(P)-bd_dom_sf"/>
</dbReference>
<keyword evidence="2" id="KW-0521">NADP</keyword>
<reference evidence="4" key="2">
    <citation type="submission" date="2020-09" db="EMBL/GenBank/DDBJ databases">
        <title>Reference genome assembly for Australian Ascochyta lentis isolate Al4.</title>
        <authorList>
            <person name="Lee R.C."/>
            <person name="Farfan-Caceres L.M."/>
            <person name="Debler J.W."/>
            <person name="Williams A.H."/>
            <person name="Henares B.M."/>
        </authorList>
    </citation>
    <scope>NUCLEOTIDE SEQUENCE</scope>
    <source>
        <strain evidence="4">Al4</strain>
    </source>
</reference>
<keyword evidence="3" id="KW-0560">Oxidoreductase</keyword>
<evidence type="ECO:0000313" key="5">
    <source>
        <dbReference type="Proteomes" id="UP000651452"/>
    </source>
</evidence>
<dbReference type="Proteomes" id="UP000651452">
    <property type="component" value="Unassembled WGS sequence"/>
</dbReference>
<evidence type="ECO:0000313" key="4">
    <source>
        <dbReference type="EMBL" id="KAF9698196.1"/>
    </source>
</evidence>
<sequence length="357" mass="38673">MTSTAISGLTELVSEPLFTGGLLYLLTRGPPHLRARLLAPFQSTLPIFSNTPKGVARVATFITLLKILTTAGVLRRINQALNRLAWNNWSLSRSGVGWVFGPAKQEVVLITGGSSGFGYEMVRSFSKHARVIAIDVSSFPTELDTLPGVHFYQCDITDTSALEALCGQIRKEHGTTSNAESQKLLQVNLFSHMVLIREFLPGMLAQKKGHIVSIASMASFVAAPGLIDYCISKIGALYLTEGIRAECLTHYPGGEGICTTSIHPSWHQTGILKNAGNQLEKQGIVPDPPSRVSDVVVEQVLNGRSGRICVPRNQERHMGIRNWPRWAQDLAFGLVFKKKADAGESATTALNGVGADV</sequence>
<dbReference type="Pfam" id="PF00106">
    <property type="entry name" value="adh_short"/>
    <property type="match status" value="1"/>
</dbReference>
<organism evidence="4 5">
    <name type="scientific">Ascochyta lentis</name>
    <dbReference type="NCBI Taxonomy" id="205686"/>
    <lineage>
        <taxon>Eukaryota</taxon>
        <taxon>Fungi</taxon>
        <taxon>Dikarya</taxon>
        <taxon>Ascomycota</taxon>
        <taxon>Pezizomycotina</taxon>
        <taxon>Dothideomycetes</taxon>
        <taxon>Pleosporomycetidae</taxon>
        <taxon>Pleosporales</taxon>
        <taxon>Pleosporineae</taxon>
        <taxon>Didymellaceae</taxon>
        <taxon>Ascochyta</taxon>
    </lineage>
</organism>
<evidence type="ECO:0008006" key="6">
    <source>
        <dbReference type="Google" id="ProtNLM"/>
    </source>
</evidence>
<dbReference type="GO" id="GO:0016616">
    <property type="term" value="F:oxidoreductase activity, acting on the CH-OH group of donors, NAD or NADP as acceptor"/>
    <property type="evidence" value="ECO:0007669"/>
    <property type="project" value="TreeGrafter"/>
</dbReference>
<keyword evidence="5" id="KW-1185">Reference proteome</keyword>
<dbReference type="PANTHER" id="PTHR24322">
    <property type="entry name" value="PKSB"/>
    <property type="match status" value="1"/>
</dbReference>
<dbReference type="Gene3D" id="3.40.50.720">
    <property type="entry name" value="NAD(P)-binding Rossmann-like Domain"/>
    <property type="match status" value="2"/>
</dbReference>
<comment type="similarity">
    <text evidence="1">Belongs to the short-chain dehydrogenases/reductases (SDR) family.</text>
</comment>
<reference evidence="4" key="1">
    <citation type="submission" date="2018-12" db="EMBL/GenBank/DDBJ databases">
        <authorList>
            <person name="Syme R.A."/>
            <person name="Farfan-Caceres L."/>
            <person name="Lichtenzveig J."/>
        </authorList>
    </citation>
    <scope>NUCLEOTIDE SEQUENCE</scope>
    <source>
        <strain evidence="4">Al4</strain>
    </source>
</reference>
<name>A0A8H7MF02_9PLEO</name>
<dbReference type="PROSITE" id="PS00061">
    <property type="entry name" value="ADH_SHORT"/>
    <property type="match status" value="1"/>
</dbReference>
<dbReference type="PANTHER" id="PTHR24322:SF736">
    <property type="entry name" value="RETINOL DEHYDROGENASE 10"/>
    <property type="match status" value="1"/>
</dbReference>
<dbReference type="SUPFAM" id="SSF51735">
    <property type="entry name" value="NAD(P)-binding Rossmann-fold domains"/>
    <property type="match status" value="1"/>
</dbReference>
<accession>A0A8H7MF02</accession>
<dbReference type="AlphaFoldDB" id="A0A8H7MF02"/>
<evidence type="ECO:0000256" key="2">
    <source>
        <dbReference type="ARBA" id="ARBA00022857"/>
    </source>
</evidence>
<dbReference type="EMBL" id="RZGK01000006">
    <property type="protein sequence ID" value="KAF9698196.1"/>
    <property type="molecule type" value="Genomic_DNA"/>
</dbReference>
<proteinExistence type="inferred from homology"/>
<dbReference type="PRINTS" id="PR00081">
    <property type="entry name" value="GDHRDH"/>
</dbReference>
<gene>
    <name evidence="4" type="ORF">EKO04_003486</name>
</gene>
<protein>
    <recommendedName>
        <fullName evidence="6">NAD(P)-binding protein</fullName>
    </recommendedName>
</protein>
<comment type="caution">
    <text evidence="4">The sequence shown here is derived from an EMBL/GenBank/DDBJ whole genome shotgun (WGS) entry which is preliminary data.</text>
</comment>
<evidence type="ECO:0000256" key="3">
    <source>
        <dbReference type="ARBA" id="ARBA00023002"/>
    </source>
</evidence>
<dbReference type="InterPro" id="IPR002347">
    <property type="entry name" value="SDR_fam"/>
</dbReference>
<dbReference type="OrthoDB" id="10253736at2759"/>
<evidence type="ECO:0000256" key="1">
    <source>
        <dbReference type="ARBA" id="ARBA00006484"/>
    </source>
</evidence>